<feature type="active site" evidence="8">
    <location>
        <position position="203"/>
    </location>
</feature>
<dbReference type="EC" id="3.5.1.2" evidence="8"/>
<dbReference type="GO" id="GO:0004359">
    <property type="term" value="F:glutaminase activity"/>
    <property type="evidence" value="ECO:0007669"/>
    <property type="project" value="UniProtKB-EC"/>
</dbReference>
<keyword evidence="2 8" id="KW-0436">Ligase</keyword>
<dbReference type="SUPFAM" id="SSF52317">
    <property type="entry name" value="Class I glutamine amidotransferase-like"/>
    <property type="match status" value="1"/>
</dbReference>
<accession>A0A397Q6E4</accession>
<dbReference type="Pfam" id="PF13507">
    <property type="entry name" value="GATase_5"/>
    <property type="match status" value="1"/>
</dbReference>
<dbReference type="Proteomes" id="UP000266273">
    <property type="component" value="Unassembled WGS sequence"/>
</dbReference>
<dbReference type="EC" id="6.3.5.3" evidence="8"/>
<dbReference type="GO" id="GO:0005737">
    <property type="term" value="C:cytoplasm"/>
    <property type="evidence" value="ECO:0007669"/>
    <property type="project" value="UniProtKB-SubCell"/>
</dbReference>
<dbReference type="EMBL" id="QXDF01000001">
    <property type="protein sequence ID" value="RIA55107.1"/>
    <property type="molecule type" value="Genomic_DNA"/>
</dbReference>
<comment type="function">
    <text evidence="8">Part of the phosphoribosylformylglycinamidine synthase complex involved in the purines biosynthetic pathway. Catalyzes the ATP-dependent conversion of formylglycinamide ribonucleotide (FGAR) and glutamine to yield formylglycinamidine ribonucleotide (FGAM) and glutamate. The FGAM synthase complex is composed of three subunits. PurQ produces an ammonia molecule by converting glutamine to glutamate. PurL transfers the ammonia molecule to FGAR to form FGAM in an ATP-dependent manner. PurS interacts with PurQ and PurL and is thought to assist in the transfer of the ammonia molecule from PurQ to PurL.</text>
</comment>
<reference evidence="9 10" key="1">
    <citation type="submission" date="2018-08" db="EMBL/GenBank/DDBJ databases">
        <title>Genomic Encyclopedia of Archaeal and Bacterial Type Strains, Phase II (KMG-II): from individual species to whole genera.</title>
        <authorList>
            <person name="Goeker M."/>
        </authorList>
    </citation>
    <scope>NUCLEOTIDE SEQUENCE [LARGE SCALE GENOMIC DNA]</scope>
    <source>
        <strain evidence="9 10">DSM 5002</strain>
    </source>
</reference>
<keyword evidence="6 8" id="KW-0067">ATP-binding</keyword>
<keyword evidence="7 8" id="KW-0315">Glutamine amidotransferase</keyword>
<dbReference type="CDD" id="cd01740">
    <property type="entry name" value="GATase1_FGAR_AT"/>
    <property type="match status" value="1"/>
</dbReference>
<dbReference type="PANTHER" id="PTHR47552">
    <property type="entry name" value="PHOSPHORIBOSYLFORMYLGLYCINAMIDINE SYNTHASE SUBUNIT PURQ"/>
    <property type="match status" value="1"/>
</dbReference>
<dbReference type="PROSITE" id="PS51273">
    <property type="entry name" value="GATASE_TYPE_1"/>
    <property type="match status" value="1"/>
</dbReference>
<comment type="subunit">
    <text evidence="8">Part of the FGAM synthase complex composed of 1 PurL, 1 PurQ and 2 PurS subunits.</text>
</comment>
<keyword evidence="5 8" id="KW-0378">Hydrolase</keyword>
<dbReference type="GO" id="GO:0006189">
    <property type="term" value="P:'de novo' IMP biosynthetic process"/>
    <property type="evidence" value="ECO:0007669"/>
    <property type="project" value="UniProtKB-UniRule"/>
</dbReference>
<dbReference type="PANTHER" id="PTHR47552:SF1">
    <property type="entry name" value="PHOSPHORIBOSYLFORMYLGLYCINAMIDINE SYNTHASE SUBUNIT PURQ"/>
    <property type="match status" value="1"/>
</dbReference>
<organism evidence="9 10">
    <name type="scientific">Dichotomicrobium thermohalophilum</name>
    <dbReference type="NCBI Taxonomy" id="933063"/>
    <lineage>
        <taxon>Bacteria</taxon>
        <taxon>Pseudomonadati</taxon>
        <taxon>Pseudomonadota</taxon>
        <taxon>Alphaproteobacteria</taxon>
        <taxon>Hyphomicrobiales</taxon>
        <taxon>Hyphomicrobiaceae</taxon>
        <taxon>Dichotomicrobium</taxon>
    </lineage>
</organism>
<keyword evidence="4 8" id="KW-0658">Purine biosynthesis</keyword>
<dbReference type="SMART" id="SM01211">
    <property type="entry name" value="GATase_5"/>
    <property type="match status" value="1"/>
</dbReference>
<dbReference type="UniPathway" id="UPA00074">
    <property type="reaction ID" value="UER00128"/>
</dbReference>
<dbReference type="NCBIfam" id="NF002957">
    <property type="entry name" value="PRK03619.1"/>
    <property type="match status" value="1"/>
</dbReference>
<comment type="subcellular location">
    <subcellularLocation>
        <location evidence="8">Cytoplasm</location>
    </subcellularLocation>
</comment>
<keyword evidence="1 8" id="KW-0963">Cytoplasm</keyword>
<evidence type="ECO:0000313" key="9">
    <source>
        <dbReference type="EMBL" id="RIA55107.1"/>
    </source>
</evidence>
<dbReference type="InterPro" id="IPR010075">
    <property type="entry name" value="PRibForGlyAmidine_synth_PurQ"/>
</dbReference>
<evidence type="ECO:0000256" key="7">
    <source>
        <dbReference type="ARBA" id="ARBA00022962"/>
    </source>
</evidence>
<dbReference type="OrthoDB" id="9804441at2"/>
<comment type="caution">
    <text evidence="9">The sequence shown here is derived from an EMBL/GenBank/DDBJ whole genome shotgun (WGS) entry which is preliminary data.</text>
</comment>
<dbReference type="InterPro" id="IPR029062">
    <property type="entry name" value="Class_I_gatase-like"/>
</dbReference>
<protein>
    <recommendedName>
        <fullName evidence="8">Phosphoribosylformylglycinamidine synthase subunit PurQ</fullName>
        <shortName evidence="8">FGAM synthase</shortName>
        <ecNumber evidence="8">6.3.5.3</ecNumber>
    </recommendedName>
    <alternativeName>
        <fullName evidence="8">Formylglycinamide ribonucleotide amidotransferase subunit I</fullName>
        <shortName evidence="8">FGAR amidotransferase I</shortName>
        <shortName evidence="8">FGAR-AT I</shortName>
    </alternativeName>
    <alternativeName>
        <fullName evidence="8">Glutaminase PurQ</fullName>
        <ecNumber evidence="8">3.5.1.2</ecNumber>
    </alternativeName>
    <alternativeName>
        <fullName evidence="8">Phosphoribosylformylglycinamidine synthase subunit I</fullName>
    </alternativeName>
</protein>
<evidence type="ECO:0000256" key="4">
    <source>
        <dbReference type="ARBA" id="ARBA00022755"/>
    </source>
</evidence>
<comment type="pathway">
    <text evidence="8">Purine metabolism; IMP biosynthesis via de novo pathway; 5-amino-1-(5-phospho-D-ribosyl)imidazole from N(2)-formyl-N(1)-(5-phospho-D-ribosyl)glycinamide: step 1/2.</text>
</comment>
<proteinExistence type="inferred from homology"/>
<dbReference type="HAMAP" id="MF_00421">
    <property type="entry name" value="PurQ"/>
    <property type="match status" value="1"/>
</dbReference>
<evidence type="ECO:0000256" key="1">
    <source>
        <dbReference type="ARBA" id="ARBA00022490"/>
    </source>
</evidence>
<evidence type="ECO:0000313" key="10">
    <source>
        <dbReference type="Proteomes" id="UP000266273"/>
    </source>
</evidence>
<evidence type="ECO:0000256" key="2">
    <source>
        <dbReference type="ARBA" id="ARBA00022598"/>
    </source>
</evidence>
<keyword evidence="10" id="KW-1185">Reference proteome</keyword>
<keyword evidence="3 8" id="KW-0547">Nucleotide-binding</keyword>
<dbReference type="Gene3D" id="3.40.50.880">
    <property type="match status" value="1"/>
</dbReference>
<evidence type="ECO:0000256" key="8">
    <source>
        <dbReference type="HAMAP-Rule" id="MF_00421"/>
    </source>
</evidence>
<feature type="active site" description="Nucleophile" evidence="8">
    <location>
        <position position="86"/>
    </location>
</feature>
<gene>
    <name evidence="8" type="primary">purQ</name>
    <name evidence="9" type="ORF">BXY53_0160</name>
</gene>
<dbReference type="GO" id="GO:0005524">
    <property type="term" value="F:ATP binding"/>
    <property type="evidence" value="ECO:0007669"/>
    <property type="project" value="UniProtKB-KW"/>
</dbReference>
<name>A0A397Q6E4_9HYPH</name>
<evidence type="ECO:0000256" key="6">
    <source>
        <dbReference type="ARBA" id="ARBA00022840"/>
    </source>
</evidence>
<dbReference type="AlphaFoldDB" id="A0A397Q6E4"/>
<dbReference type="RefSeq" id="WP_119060059.1">
    <property type="nucleotide sequence ID" value="NZ_QXDF01000001.1"/>
</dbReference>
<dbReference type="GO" id="GO:0004642">
    <property type="term" value="F:phosphoribosylformylglycinamidine synthase activity"/>
    <property type="evidence" value="ECO:0007669"/>
    <property type="project" value="UniProtKB-UniRule"/>
</dbReference>
<evidence type="ECO:0000256" key="5">
    <source>
        <dbReference type="ARBA" id="ARBA00022801"/>
    </source>
</evidence>
<evidence type="ECO:0000256" key="3">
    <source>
        <dbReference type="ARBA" id="ARBA00022741"/>
    </source>
</evidence>
<dbReference type="NCBIfam" id="TIGR01737">
    <property type="entry name" value="FGAM_synth_I"/>
    <property type="match status" value="1"/>
</dbReference>
<dbReference type="PIRSF" id="PIRSF001586">
    <property type="entry name" value="FGAM_synth_I"/>
    <property type="match status" value="1"/>
</dbReference>
<feature type="active site" evidence="8">
    <location>
        <position position="205"/>
    </location>
</feature>
<comment type="catalytic activity">
    <reaction evidence="8">
        <text>L-glutamine + H2O = L-glutamate + NH4(+)</text>
        <dbReference type="Rhea" id="RHEA:15889"/>
        <dbReference type="ChEBI" id="CHEBI:15377"/>
        <dbReference type="ChEBI" id="CHEBI:28938"/>
        <dbReference type="ChEBI" id="CHEBI:29985"/>
        <dbReference type="ChEBI" id="CHEBI:58359"/>
        <dbReference type="EC" id="3.5.1.2"/>
    </reaction>
</comment>
<comment type="catalytic activity">
    <reaction evidence="8">
        <text>N(2)-formyl-N(1)-(5-phospho-beta-D-ribosyl)glycinamide + L-glutamine + ATP + H2O = 2-formamido-N(1)-(5-O-phospho-beta-D-ribosyl)acetamidine + L-glutamate + ADP + phosphate + H(+)</text>
        <dbReference type="Rhea" id="RHEA:17129"/>
        <dbReference type="ChEBI" id="CHEBI:15377"/>
        <dbReference type="ChEBI" id="CHEBI:15378"/>
        <dbReference type="ChEBI" id="CHEBI:29985"/>
        <dbReference type="ChEBI" id="CHEBI:30616"/>
        <dbReference type="ChEBI" id="CHEBI:43474"/>
        <dbReference type="ChEBI" id="CHEBI:58359"/>
        <dbReference type="ChEBI" id="CHEBI:147286"/>
        <dbReference type="ChEBI" id="CHEBI:147287"/>
        <dbReference type="ChEBI" id="CHEBI:456216"/>
        <dbReference type="EC" id="6.3.5.3"/>
    </reaction>
</comment>
<sequence>MNASVIVFPGSNCDRDVARALEAASGRPPRMVWHGETELPPSDLIVLPGGFSYGDYLRAGAMAAHSPIMRAVVERARDGVPVLGICNGFQILTETGLLPGALMRNASLKFICKDVYLRVESTETLYTRPYRAGQVVRFPVAHHDGNYFADPATLRMLEGEGRVIFRYCDADGNVTAAANPNGSQDNIAGICSADGRVLGLMPHPERLADPVLGGTDGFPMFRALAETLTGRAGADHAIHV</sequence>